<proteinExistence type="predicted"/>
<evidence type="ECO:0000313" key="3">
    <source>
        <dbReference type="Proteomes" id="UP000288805"/>
    </source>
</evidence>
<dbReference type="EMBL" id="QGNW01000013">
    <property type="protein sequence ID" value="RVX17428.1"/>
    <property type="molecule type" value="Genomic_DNA"/>
</dbReference>
<keyword evidence="1" id="KW-0472">Membrane</keyword>
<dbReference type="InterPro" id="IPR010765">
    <property type="entry name" value="DUF1350"/>
</dbReference>
<dbReference type="AlphaFoldDB" id="A0A438K894"/>
<protein>
    <submittedName>
        <fullName evidence="2">Uncharacterized protein</fullName>
    </submittedName>
</protein>
<keyword evidence="1" id="KW-1133">Transmembrane helix</keyword>
<accession>A0A438K894</accession>
<feature type="transmembrane region" description="Helical" evidence="1">
    <location>
        <begin position="94"/>
        <end position="118"/>
    </location>
</feature>
<keyword evidence="1" id="KW-0812">Transmembrane</keyword>
<evidence type="ECO:0000313" key="2">
    <source>
        <dbReference type="EMBL" id="RVX17428.1"/>
    </source>
</evidence>
<evidence type="ECO:0000256" key="1">
    <source>
        <dbReference type="SAM" id="Phobius"/>
    </source>
</evidence>
<dbReference type="PANTHER" id="PTHR34127">
    <property type="entry name" value="OS04G0405600 PROTEIN"/>
    <property type="match status" value="1"/>
</dbReference>
<dbReference type="Pfam" id="PF07082">
    <property type="entry name" value="DUF1350"/>
    <property type="match status" value="1"/>
</dbReference>
<gene>
    <name evidence="2" type="ORF">CK203_003686</name>
</gene>
<organism evidence="2 3">
    <name type="scientific">Vitis vinifera</name>
    <name type="common">Grape</name>
    <dbReference type="NCBI Taxonomy" id="29760"/>
    <lineage>
        <taxon>Eukaryota</taxon>
        <taxon>Viridiplantae</taxon>
        <taxon>Streptophyta</taxon>
        <taxon>Embryophyta</taxon>
        <taxon>Tracheophyta</taxon>
        <taxon>Spermatophyta</taxon>
        <taxon>Magnoliopsida</taxon>
        <taxon>eudicotyledons</taxon>
        <taxon>Gunneridae</taxon>
        <taxon>Pentapetalae</taxon>
        <taxon>rosids</taxon>
        <taxon>Vitales</taxon>
        <taxon>Vitaceae</taxon>
        <taxon>Viteae</taxon>
        <taxon>Vitis</taxon>
    </lineage>
</organism>
<sequence length="236" mass="26256">MGRRGVVPSSASVKMVSNGYVRRDSYSGYSNRIYKRVDSCLVIPPPKGKKPTAIIEFLGGAFIGAVPEVTYRSSLETNPYGKSTRTRIWGRTKIMCWCLFLVLVIYVDYLLCICSYLIELLANEGFLIISVPYNVTFDHAQATREIYERFNSCLDTILTSGLPDASLSASELACLPLYSVGHSNGALLQVLKGSYFSEKIPKANAIISYNNRPATEAVPYFEQVVLFVYSIYCFAV</sequence>
<dbReference type="Proteomes" id="UP000288805">
    <property type="component" value="Unassembled WGS sequence"/>
</dbReference>
<dbReference type="PANTHER" id="PTHR34127:SF3">
    <property type="entry name" value="INITIATION FACTOR 4F SUBUNIT (DUF1350)"/>
    <property type="match status" value="1"/>
</dbReference>
<comment type="caution">
    <text evidence="2">The sequence shown here is derived from an EMBL/GenBank/DDBJ whole genome shotgun (WGS) entry which is preliminary data.</text>
</comment>
<name>A0A438K894_VITVI</name>
<reference evidence="2 3" key="1">
    <citation type="journal article" date="2018" name="PLoS Genet.">
        <title>Population sequencing reveals clonal diversity and ancestral inbreeding in the grapevine cultivar Chardonnay.</title>
        <authorList>
            <person name="Roach M.J."/>
            <person name="Johnson D.L."/>
            <person name="Bohlmann J."/>
            <person name="van Vuuren H.J."/>
            <person name="Jones S.J."/>
            <person name="Pretorius I.S."/>
            <person name="Schmidt S.A."/>
            <person name="Borneman A.R."/>
        </authorList>
    </citation>
    <scope>NUCLEOTIDE SEQUENCE [LARGE SCALE GENOMIC DNA]</scope>
    <source>
        <strain evidence="3">cv. Chardonnay</strain>
        <tissue evidence="2">Leaf</tissue>
    </source>
</reference>